<keyword evidence="2" id="KW-1185">Reference proteome</keyword>
<organism evidence="1 2">
    <name type="scientific">Entomophthora muscae</name>
    <dbReference type="NCBI Taxonomy" id="34485"/>
    <lineage>
        <taxon>Eukaryota</taxon>
        <taxon>Fungi</taxon>
        <taxon>Fungi incertae sedis</taxon>
        <taxon>Zoopagomycota</taxon>
        <taxon>Entomophthoromycotina</taxon>
        <taxon>Entomophthoromycetes</taxon>
        <taxon>Entomophthorales</taxon>
        <taxon>Entomophthoraceae</taxon>
        <taxon>Entomophthora</taxon>
    </lineage>
</organism>
<sequence>MGQLRIDNSSFLETRAREQESNPHPGFLWAARLVDRRTACLRFSGIESPQAEFKKVDPCSKKRQTKESITPNGGLITAPNGGTDLATISFINLKSTPVTNQELTHERGTGPWPGPMT</sequence>
<protein>
    <submittedName>
        <fullName evidence="1">Uncharacterized protein</fullName>
    </submittedName>
</protein>
<reference evidence="1" key="1">
    <citation type="submission" date="2022-04" db="EMBL/GenBank/DDBJ databases">
        <title>Genome of the entomopathogenic fungus Entomophthora muscae.</title>
        <authorList>
            <person name="Elya C."/>
            <person name="Lovett B.R."/>
            <person name="Lee E."/>
            <person name="Macias A.M."/>
            <person name="Hajek A.E."/>
            <person name="De Bivort B.L."/>
            <person name="Kasson M.T."/>
            <person name="De Fine Licht H.H."/>
            <person name="Stajich J.E."/>
        </authorList>
    </citation>
    <scope>NUCLEOTIDE SEQUENCE</scope>
    <source>
        <strain evidence="1">Berkeley</strain>
    </source>
</reference>
<evidence type="ECO:0000313" key="1">
    <source>
        <dbReference type="EMBL" id="KAJ9082119.1"/>
    </source>
</evidence>
<name>A0ACC2U526_9FUNG</name>
<dbReference type="Proteomes" id="UP001165960">
    <property type="component" value="Unassembled WGS sequence"/>
</dbReference>
<dbReference type="EMBL" id="QTSX02001442">
    <property type="protein sequence ID" value="KAJ9082119.1"/>
    <property type="molecule type" value="Genomic_DNA"/>
</dbReference>
<comment type="caution">
    <text evidence="1">The sequence shown here is derived from an EMBL/GenBank/DDBJ whole genome shotgun (WGS) entry which is preliminary data.</text>
</comment>
<evidence type="ECO:0000313" key="2">
    <source>
        <dbReference type="Proteomes" id="UP001165960"/>
    </source>
</evidence>
<gene>
    <name evidence="1" type="ORF">DSO57_1007451</name>
</gene>
<accession>A0ACC2U526</accession>
<proteinExistence type="predicted"/>